<proteinExistence type="predicted"/>
<keyword evidence="4" id="KW-0597">Phosphoprotein</keyword>
<feature type="transmembrane region" description="Helical" evidence="9">
    <location>
        <begin position="6"/>
        <end position="29"/>
    </location>
</feature>
<dbReference type="Gene3D" id="1.10.287.130">
    <property type="match status" value="1"/>
</dbReference>
<dbReference type="FunFam" id="3.30.565.10:FF:000006">
    <property type="entry name" value="Sensor histidine kinase WalK"/>
    <property type="match status" value="1"/>
</dbReference>
<keyword evidence="5" id="KW-0808">Transferase</keyword>
<dbReference type="PANTHER" id="PTHR45453">
    <property type="entry name" value="PHOSPHATE REGULON SENSOR PROTEIN PHOR"/>
    <property type="match status" value="1"/>
</dbReference>
<keyword evidence="7" id="KW-0902">Two-component regulatory system</keyword>
<dbReference type="PROSITE" id="PS50885">
    <property type="entry name" value="HAMP"/>
    <property type="match status" value="1"/>
</dbReference>
<dbReference type="CDD" id="cd00075">
    <property type="entry name" value="HATPase"/>
    <property type="match status" value="1"/>
</dbReference>
<dbReference type="InterPro" id="IPR003594">
    <property type="entry name" value="HATPase_dom"/>
</dbReference>
<dbReference type="RefSeq" id="WP_120168953.1">
    <property type="nucleotide sequence ID" value="NZ_MCIB01000013.1"/>
</dbReference>
<comment type="subcellular location">
    <subcellularLocation>
        <location evidence="2">Membrane</location>
    </subcellularLocation>
</comment>
<evidence type="ECO:0000256" key="6">
    <source>
        <dbReference type="ARBA" id="ARBA00022777"/>
    </source>
</evidence>
<keyword evidence="9" id="KW-0812">Transmembrane</keyword>
<feature type="domain" description="Histidine kinase" evidence="10">
    <location>
        <begin position="380"/>
        <end position="598"/>
    </location>
</feature>
<dbReference type="InterPro" id="IPR035965">
    <property type="entry name" value="PAS-like_dom_sf"/>
</dbReference>
<keyword evidence="15" id="KW-1185">Reference proteome</keyword>
<dbReference type="InterPro" id="IPR004358">
    <property type="entry name" value="Sig_transdc_His_kin-like_C"/>
</dbReference>
<dbReference type="InterPro" id="IPR003660">
    <property type="entry name" value="HAMP_dom"/>
</dbReference>
<dbReference type="Proteomes" id="UP000284177">
    <property type="component" value="Unassembled WGS sequence"/>
</dbReference>
<feature type="domain" description="PAS" evidence="11">
    <location>
        <begin position="258"/>
        <end position="311"/>
    </location>
</feature>
<accession>A0A419T3Y8</accession>
<dbReference type="Pfam" id="PF02518">
    <property type="entry name" value="HATPase_c"/>
    <property type="match status" value="1"/>
</dbReference>
<evidence type="ECO:0000256" key="5">
    <source>
        <dbReference type="ARBA" id="ARBA00022679"/>
    </source>
</evidence>
<dbReference type="Pfam" id="PF00512">
    <property type="entry name" value="HisKA"/>
    <property type="match status" value="1"/>
</dbReference>
<dbReference type="Pfam" id="PF13426">
    <property type="entry name" value="PAS_9"/>
    <property type="match status" value="1"/>
</dbReference>
<keyword evidence="8 9" id="KW-0472">Membrane</keyword>
<dbReference type="SMART" id="SM00091">
    <property type="entry name" value="PAS"/>
    <property type="match status" value="1"/>
</dbReference>
<dbReference type="SUPFAM" id="SSF55874">
    <property type="entry name" value="ATPase domain of HSP90 chaperone/DNA topoisomerase II/histidine kinase"/>
    <property type="match status" value="1"/>
</dbReference>
<dbReference type="SMART" id="SM00388">
    <property type="entry name" value="HisKA"/>
    <property type="match status" value="1"/>
</dbReference>
<evidence type="ECO:0000259" key="10">
    <source>
        <dbReference type="PROSITE" id="PS50109"/>
    </source>
</evidence>
<dbReference type="CDD" id="cd00082">
    <property type="entry name" value="HisKA"/>
    <property type="match status" value="1"/>
</dbReference>
<dbReference type="PANTHER" id="PTHR45453:SF1">
    <property type="entry name" value="PHOSPHATE REGULON SENSOR PROTEIN PHOR"/>
    <property type="match status" value="1"/>
</dbReference>
<evidence type="ECO:0000259" key="11">
    <source>
        <dbReference type="PROSITE" id="PS50112"/>
    </source>
</evidence>
<evidence type="ECO:0000313" key="15">
    <source>
        <dbReference type="Proteomes" id="UP000284177"/>
    </source>
</evidence>
<dbReference type="InterPro" id="IPR036097">
    <property type="entry name" value="HisK_dim/P_sf"/>
</dbReference>
<organism evidence="14 15">
    <name type="scientific">Thermohalobacter berrensis</name>
    <dbReference type="NCBI Taxonomy" id="99594"/>
    <lineage>
        <taxon>Bacteria</taxon>
        <taxon>Bacillati</taxon>
        <taxon>Bacillota</taxon>
        <taxon>Tissierellia</taxon>
        <taxon>Tissierellales</taxon>
        <taxon>Thermohalobacteraceae</taxon>
        <taxon>Thermohalobacter</taxon>
    </lineage>
</organism>
<comment type="catalytic activity">
    <reaction evidence="1">
        <text>ATP + protein L-histidine = ADP + protein N-phospho-L-histidine.</text>
        <dbReference type="EC" id="2.7.13.3"/>
    </reaction>
</comment>
<dbReference type="NCBIfam" id="TIGR00229">
    <property type="entry name" value="sensory_box"/>
    <property type="match status" value="1"/>
</dbReference>
<name>A0A419T3Y8_9FIRM</name>
<dbReference type="Gene3D" id="3.30.565.10">
    <property type="entry name" value="Histidine kinase-like ATPase, C-terminal domain"/>
    <property type="match status" value="1"/>
</dbReference>
<dbReference type="CDD" id="cd00130">
    <property type="entry name" value="PAS"/>
    <property type="match status" value="1"/>
</dbReference>
<dbReference type="InterPro" id="IPR003661">
    <property type="entry name" value="HisK_dim/P_dom"/>
</dbReference>
<dbReference type="Gene3D" id="3.30.450.20">
    <property type="entry name" value="PAS domain"/>
    <property type="match status" value="1"/>
</dbReference>
<dbReference type="InterPro" id="IPR005467">
    <property type="entry name" value="His_kinase_dom"/>
</dbReference>
<evidence type="ECO:0000256" key="8">
    <source>
        <dbReference type="ARBA" id="ARBA00023136"/>
    </source>
</evidence>
<dbReference type="PRINTS" id="PR00344">
    <property type="entry name" value="BCTRLSENSOR"/>
</dbReference>
<dbReference type="GO" id="GO:0005886">
    <property type="term" value="C:plasma membrane"/>
    <property type="evidence" value="ECO:0007669"/>
    <property type="project" value="TreeGrafter"/>
</dbReference>
<evidence type="ECO:0000256" key="4">
    <source>
        <dbReference type="ARBA" id="ARBA00022553"/>
    </source>
</evidence>
<dbReference type="AlphaFoldDB" id="A0A419T3Y8"/>
<dbReference type="PROSITE" id="PS50113">
    <property type="entry name" value="PAC"/>
    <property type="match status" value="1"/>
</dbReference>
<dbReference type="GO" id="GO:0004721">
    <property type="term" value="F:phosphoprotein phosphatase activity"/>
    <property type="evidence" value="ECO:0007669"/>
    <property type="project" value="TreeGrafter"/>
</dbReference>
<dbReference type="CDD" id="cd06225">
    <property type="entry name" value="HAMP"/>
    <property type="match status" value="1"/>
</dbReference>
<evidence type="ECO:0000259" key="12">
    <source>
        <dbReference type="PROSITE" id="PS50113"/>
    </source>
</evidence>
<dbReference type="FunFam" id="1.10.287.130:FF:000001">
    <property type="entry name" value="Two-component sensor histidine kinase"/>
    <property type="match status" value="1"/>
</dbReference>
<sequence>MFKSIRWKFIVVYFLLVFIAMVIVGVFIIEKFEEYHINQITDTMEERVKSIIKISSAIQSDSWEEVKEDIQNTIRQVPLGNTERLYIIINTDIPSIIASNNSKAVGENAYEFKALNSKLIIDALKGKKVDAILPSLDKLNGKDKHLAYPVYDEVGKIKGLLYITSDLTYVYDTIDESKSILTKATLLALFITVFLGFFIAKSITGPINDVTIKAEKMAKGDFNQKVEVKSDDEIGQLASMFNYLTEKLNKTLSEVYREKSKMDTIFTYMADGVIAVNTQGNILHANPIALSIFNLTYKDIESKKFDDIFSPLNEKITLQYLKKEGKWEGNELVEVGSEIYRAKYAPFKNDKNQIGGFIVVFQDVTEQQKLENMRKEFVANVSHELKTPITTIKSYAETLLNGAIEDRDLAIQFLSVINSECDRMGRIVKDLLQLSNLDFKQTKWKIKSLSLKKVLEDAYMKMKMAAEEKKQSLNLSVEENIPNIYADKDGIEQVILNIISNAIKYTPDKGKIDIIARKREDKAVITVKDNGIGIPKEDLKRIFERFYRVDKARSRALGGTGLGLSIAKQIAEAHNGDIKIRSEYNKGTEVDIILPVEDSV</sequence>
<gene>
    <name evidence="14" type="ORF">BET03_11550</name>
</gene>
<dbReference type="PROSITE" id="PS50112">
    <property type="entry name" value="PAS"/>
    <property type="match status" value="1"/>
</dbReference>
<feature type="domain" description="HAMP" evidence="13">
    <location>
        <begin position="201"/>
        <end position="253"/>
    </location>
</feature>
<dbReference type="PROSITE" id="PS50109">
    <property type="entry name" value="HIS_KIN"/>
    <property type="match status" value="1"/>
</dbReference>
<dbReference type="EC" id="2.7.13.3" evidence="3"/>
<keyword evidence="6 14" id="KW-0418">Kinase</keyword>
<feature type="domain" description="PAC" evidence="12">
    <location>
        <begin position="314"/>
        <end position="376"/>
    </location>
</feature>
<dbReference type="InterPro" id="IPR050351">
    <property type="entry name" value="BphY/WalK/GraS-like"/>
</dbReference>
<evidence type="ECO:0000256" key="9">
    <source>
        <dbReference type="SAM" id="Phobius"/>
    </source>
</evidence>
<dbReference type="SUPFAM" id="SSF158472">
    <property type="entry name" value="HAMP domain-like"/>
    <property type="match status" value="1"/>
</dbReference>
<evidence type="ECO:0000256" key="7">
    <source>
        <dbReference type="ARBA" id="ARBA00023012"/>
    </source>
</evidence>
<dbReference type="InterPro" id="IPR036890">
    <property type="entry name" value="HATPase_C_sf"/>
</dbReference>
<dbReference type="SUPFAM" id="SSF47384">
    <property type="entry name" value="Homodimeric domain of signal transducing histidine kinase"/>
    <property type="match status" value="1"/>
</dbReference>
<protein>
    <recommendedName>
        <fullName evidence="3">histidine kinase</fullName>
        <ecNumber evidence="3">2.7.13.3</ecNumber>
    </recommendedName>
</protein>
<dbReference type="InterPro" id="IPR000700">
    <property type="entry name" value="PAS-assoc_C"/>
</dbReference>
<comment type="caution">
    <text evidence="14">The sequence shown here is derived from an EMBL/GenBank/DDBJ whole genome shotgun (WGS) entry which is preliminary data.</text>
</comment>
<dbReference type="InterPro" id="IPR000014">
    <property type="entry name" value="PAS"/>
</dbReference>
<evidence type="ECO:0000259" key="13">
    <source>
        <dbReference type="PROSITE" id="PS50885"/>
    </source>
</evidence>
<dbReference type="SMART" id="SM00387">
    <property type="entry name" value="HATPase_c"/>
    <property type="match status" value="1"/>
</dbReference>
<dbReference type="OrthoDB" id="9813151at2"/>
<evidence type="ECO:0000313" key="14">
    <source>
        <dbReference type="EMBL" id="RKD32098.1"/>
    </source>
</evidence>
<dbReference type="EMBL" id="MCIB01000013">
    <property type="protein sequence ID" value="RKD32098.1"/>
    <property type="molecule type" value="Genomic_DNA"/>
</dbReference>
<dbReference type="GO" id="GO:0000155">
    <property type="term" value="F:phosphorelay sensor kinase activity"/>
    <property type="evidence" value="ECO:0007669"/>
    <property type="project" value="InterPro"/>
</dbReference>
<evidence type="ECO:0000256" key="3">
    <source>
        <dbReference type="ARBA" id="ARBA00012438"/>
    </source>
</evidence>
<reference evidence="14 15" key="1">
    <citation type="submission" date="2016-08" db="EMBL/GenBank/DDBJ databases">
        <title>Novel Firmicutes and Novel Genomes.</title>
        <authorList>
            <person name="Poppleton D.I."/>
            <person name="Gribaldo S."/>
        </authorList>
    </citation>
    <scope>NUCLEOTIDE SEQUENCE [LARGE SCALE GENOMIC DNA]</scope>
    <source>
        <strain evidence="14 15">CTT3</strain>
    </source>
</reference>
<evidence type="ECO:0000256" key="2">
    <source>
        <dbReference type="ARBA" id="ARBA00004370"/>
    </source>
</evidence>
<dbReference type="Pfam" id="PF00672">
    <property type="entry name" value="HAMP"/>
    <property type="match status" value="1"/>
</dbReference>
<dbReference type="Gene3D" id="6.10.340.10">
    <property type="match status" value="1"/>
</dbReference>
<dbReference type="SUPFAM" id="SSF55785">
    <property type="entry name" value="PYP-like sensor domain (PAS domain)"/>
    <property type="match status" value="1"/>
</dbReference>
<dbReference type="SMART" id="SM00304">
    <property type="entry name" value="HAMP"/>
    <property type="match status" value="1"/>
</dbReference>
<keyword evidence="9" id="KW-1133">Transmembrane helix</keyword>
<dbReference type="GO" id="GO:0016036">
    <property type="term" value="P:cellular response to phosphate starvation"/>
    <property type="evidence" value="ECO:0007669"/>
    <property type="project" value="TreeGrafter"/>
</dbReference>
<evidence type="ECO:0000256" key="1">
    <source>
        <dbReference type="ARBA" id="ARBA00000085"/>
    </source>
</evidence>